<dbReference type="EMBL" id="DS231618">
    <property type="protein sequence ID" value="EDU47513.1"/>
    <property type="molecule type" value="Genomic_DNA"/>
</dbReference>
<evidence type="ECO:0000313" key="2">
    <source>
        <dbReference type="Proteomes" id="UP000001471"/>
    </source>
</evidence>
<proteinExistence type="predicted"/>
<name>B2W4Q6_PYRTR</name>
<organism evidence="1 2">
    <name type="scientific">Pyrenophora tritici-repentis (strain Pt-1C-BFP)</name>
    <name type="common">Wheat tan spot fungus</name>
    <name type="synonym">Drechslera tritici-repentis</name>
    <dbReference type="NCBI Taxonomy" id="426418"/>
    <lineage>
        <taxon>Eukaryota</taxon>
        <taxon>Fungi</taxon>
        <taxon>Dikarya</taxon>
        <taxon>Ascomycota</taxon>
        <taxon>Pezizomycotina</taxon>
        <taxon>Dothideomycetes</taxon>
        <taxon>Pleosporomycetidae</taxon>
        <taxon>Pleosporales</taxon>
        <taxon>Pleosporineae</taxon>
        <taxon>Pleosporaceae</taxon>
        <taxon>Pyrenophora</taxon>
    </lineage>
</organism>
<dbReference type="AlphaFoldDB" id="B2W4Q6"/>
<dbReference type="InParanoid" id="B2W4Q6"/>
<accession>B2W4Q6</accession>
<dbReference type="Proteomes" id="UP000001471">
    <property type="component" value="Unassembled WGS sequence"/>
</dbReference>
<evidence type="ECO:0000313" key="1">
    <source>
        <dbReference type="EMBL" id="EDU47513.1"/>
    </source>
</evidence>
<gene>
    <name evidence="1" type="ORF">PTRG_04606</name>
</gene>
<sequence>MPIRLIVAESAGEWRAALPPHIVRSGFLLRMSRFMGKTCLPNVFAAVEVVFIGTSNSTG</sequence>
<reference evidence="2" key="1">
    <citation type="journal article" date="2013" name="G3 (Bethesda)">
        <title>Comparative genomics of a plant-pathogenic fungus, Pyrenophora tritici-repentis, reveals transduplication and the impact of repeat elements on pathogenicity and population divergence.</title>
        <authorList>
            <person name="Manning V.A."/>
            <person name="Pandelova I."/>
            <person name="Dhillon B."/>
            <person name="Wilhelm L.J."/>
            <person name="Goodwin S.B."/>
            <person name="Berlin A.M."/>
            <person name="Figueroa M."/>
            <person name="Freitag M."/>
            <person name="Hane J.K."/>
            <person name="Henrissat B."/>
            <person name="Holman W.H."/>
            <person name="Kodira C.D."/>
            <person name="Martin J."/>
            <person name="Oliver R.P."/>
            <person name="Robbertse B."/>
            <person name="Schackwitz W."/>
            <person name="Schwartz D.C."/>
            <person name="Spatafora J.W."/>
            <person name="Turgeon B.G."/>
            <person name="Yandava C."/>
            <person name="Young S."/>
            <person name="Zhou S."/>
            <person name="Zeng Q."/>
            <person name="Grigoriev I.V."/>
            <person name="Ma L.-J."/>
            <person name="Ciuffetti L.M."/>
        </authorList>
    </citation>
    <scope>NUCLEOTIDE SEQUENCE [LARGE SCALE GENOMIC DNA]</scope>
    <source>
        <strain evidence="2">Pt-1C-BFP</strain>
    </source>
</reference>
<dbReference type="HOGENOM" id="CLU_2961922_0_0_1"/>
<protein>
    <submittedName>
        <fullName evidence="1">Uncharacterized protein</fullName>
    </submittedName>
</protein>